<dbReference type="GO" id="GO:0006355">
    <property type="term" value="P:regulation of DNA-templated transcription"/>
    <property type="evidence" value="ECO:0007669"/>
    <property type="project" value="InterPro"/>
</dbReference>
<dbReference type="InParanoid" id="A7S983"/>
<dbReference type="OMA" id="ANSKMMV"/>
<gene>
    <name evidence="3" type="ORF">NEMVEDRAFT_v1g28936</name>
</gene>
<feature type="domain" description="MYST-type HAT" evidence="2">
    <location>
        <begin position="30"/>
        <end position="107"/>
    </location>
</feature>
<evidence type="ECO:0000313" key="3">
    <source>
        <dbReference type="EMBL" id="EDO39739.1"/>
    </source>
</evidence>
<dbReference type="GO" id="GO:0004402">
    <property type="term" value="F:histone acetyltransferase activity"/>
    <property type="evidence" value="ECO:0007669"/>
    <property type="project" value="InterPro"/>
</dbReference>
<reference evidence="3 4" key="1">
    <citation type="journal article" date="2007" name="Science">
        <title>Sea anemone genome reveals ancestral eumetazoan gene repertoire and genomic organization.</title>
        <authorList>
            <person name="Putnam N.H."/>
            <person name="Srivastava M."/>
            <person name="Hellsten U."/>
            <person name="Dirks B."/>
            <person name="Chapman J."/>
            <person name="Salamov A."/>
            <person name="Terry A."/>
            <person name="Shapiro H."/>
            <person name="Lindquist E."/>
            <person name="Kapitonov V.V."/>
            <person name="Jurka J."/>
            <person name="Genikhovich G."/>
            <person name="Grigoriev I.V."/>
            <person name="Lucas S.M."/>
            <person name="Steele R.E."/>
            <person name="Finnerty J.R."/>
            <person name="Technau U."/>
            <person name="Martindale M.Q."/>
            <person name="Rokhsar D.S."/>
        </authorList>
    </citation>
    <scope>NUCLEOTIDE SEQUENCE [LARGE SCALE GENOMIC DNA]</scope>
    <source>
        <strain evidence="4">CH2 X CH6</strain>
    </source>
</reference>
<sequence>VTEADLALFKKAQEKANSKMMVTPTSAPHPNVRSPALIQFGRHEIHTWYSSPYPQEYARLSKLFICEFCLKYMKSSSIVQRHITKCGWFHPPANEIYRKDDISVFEV</sequence>
<proteinExistence type="predicted"/>
<name>A7S983_NEMVE</name>
<protein>
    <recommendedName>
        <fullName evidence="2">MYST-type HAT domain-containing protein</fullName>
    </recommendedName>
</protein>
<dbReference type="SUPFAM" id="SSF55729">
    <property type="entry name" value="Acyl-CoA N-acyltransferases (Nat)"/>
    <property type="match status" value="1"/>
</dbReference>
<evidence type="ECO:0000313" key="4">
    <source>
        <dbReference type="Proteomes" id="UP000001593"/>
    </source>
</evidence>
<dbReference type="PhylomeDB" id="A7S983"/>
<dbReference type="PANTHER" id="PTHR10615:SF217">
    <property type="entry name" value="HISTONE ACETYLTRANSFERASE"/>
    <property type="match status" value="1"/>
</dbReference>
<dbReference type="HOGENOM" id="CLU_2216528_0_0_1"/>
<feature type="non-terminal residue" evidence="3">
    <location>
        <position position="107"/>
    </location>
</feature>
<dbReference type="eggNOG" id="KOG2747">
    <property type="taxonomic scope" value="Eukaryota"/>
</dbReference>
<dbReference type="PROSITE" id="PS51726">
    <property type="entry name" value="MYST_HAT"/>
    <property type="match status" value="1"/>
</dbReference>
<dbReference type="FunFam" id="3.30.60.60:FF:000002">
    <property type="entry name" value="Histone acetyltransferase"/>
    <property type="match status" value="1"/>
</dbReference>
<feature type="non-terminal residue" evidence="3">
    <location>
        <position position="1"/>
    </location>
</feature>
<evidence type="ECO:0000259" key="2">
    <source>
        <dbReference type="PROSITE" id="PS51726"/>
    </source>
</evidence>
<dbReference type="InterPro" id="IPR040706">
    <property type="entry name" value="Zf-MYST"/>
</dbReference>
<evidence type="ECO:0000256" key="1">
    <source>
        <dbReference type="ARBA" id="ARBA00022679"/>
    </source>
</evidence>
<dbReference type="STRING" id="45351.A7S983"/>
<dbReference type="InterPro" id="IPR002717">
    <property type="entry name" value="HAT_MYST-type"/>
</dbReference>
<dbReference type="InterPro" id="IPR050603">
    <property type="entry name" value="MYST_HAT"/>
</dbReference>
<dbReference type="PANTHER" id="PTHR10615">
    <property type="entry name" value="HISTONE ACETYLTRANSFERASE"/>
    <property type="match status" value="1"/>
</dbReference>
<dbReference type="Gene3D" id="3.30.60.60">
    <property type="entry name" value="N-acetyl transferase-like"/>
    <property type="match status" value="1"/>
</dbReference>
<dbReference type="EMBL" id="DS469602">
    <property type="protein sequence ID" value="EDO39739.1"/>
    <property type="molecule type" value="Genomic_DNA"/>
</dbReference>
<keyword evidence="1" id="KW-0808">Transferase</keyword>
<dbReference type="InterPro" id="IPR016181">
    <property type="entry name" value="Acyl_CoA_acyltransferase"/>
</dbReference>
<keyword evidence="4" id="KW-1185">Reference proteome</keyword>
<dbReference type="AlphaFoldDB" id="A7S983"/>
<dbReference type="Pfam" id="PF17772">
    <property type="entry name" value="zf-MYST"/>
    <property type="match status" value="1"/>
</dbReference>
<dbReference type="Proteomes" id="UP000001593">
    <property type="component" value="Unassembled WGS sequence"/>
</dbReference>
<organism evidence="3 4">
    <name type="scientific">Nematostella vectensis</name>
    <name type="common">Starlet sea anemone</name>
    <dbReference type="NCBI Taxonomy" id="45351"/>
    <lineage>
        <taxon>Eukaryota</taxon>
        <taxon>Metazoa</taxon>
        <taxon>Cnidaria</taxon>
        <taxon>Anthozoa</taxon>
        <taxon>Hexacorallia</taxon>
        <taxon>Actiniaria</taxon>
        <taxon>Edwardsiidae</taxon>
        <taxon>Nematostella</taxon>
    </lineage>
</organism>
<accession>A7S983</accession>